<proteinExistence type="predicted"/>
<gene>
    <name evidence="1" type="ORF">FYJ85_02790</name>
</gene>
<accession>A0A844FXI6</accession>
<dbReference type="Proteomes" id="UP000435649">
    <property type="component" value="Unassembled WGS sequence"/>
</dbReference>
<reference evidence="1 2" key="1">
    <citation type="submission" date="2019-08" db="EMBL/GenBank/DDBJ databases">
        <title>In-depth cultivation of the pig gut microbiome towards novel bacterial diversity and tailored functional studies.</title>
        <authorList>
            <person name="Wylensek D."/>
            <person name="Hitch T.C.A."/>
            <person name="Clavel T."/>
        </authorList>
    </citation>
    <scope>NUCLEOTIDE SEQUENCE [LARGE SCALE GENOMIC DNA]</scope>
    <source>
        <strain evidence="1 2">BBE-744-WT-12</strain>
    </source>
</reference>
<protein>
    <submittedName>
        <fullName evidence="1">Uncharacterized protein</fullName>
    </submittedName>
</protein>
<dbReference type="RefSeq" id="WP_154416926.1">
    <property type="nucleotide sequence ID" value="NZ_CALXOB010000031.1"/>
</dbReference>
<comment type="caution">
    <text evidence="1">The sequence shown here is derived from an EMBL/GenBank/DDBJ whole genome shotgun (WGS) entry which is preliminary data.</text>
</comment>
<sequence length="183" mass="20936">MKRCDLDKALPEGIRSFDEWEAKIPKYQTPLMKRLDSLDLGSRPENWTRAALYEIVLWELNRYPEIDDTLFRDLAGAAKIAPGKHREGKELFLRLLGCRNVGLTMATAILRFVNPGTFQTLNARNGFVVLGAGEIPSRPEEAADYYFRYLDELRKLTGDGFDFRFADRLLYQVDKATGRKLGS</sequence>
<organism evidence="1 2">
    <name type="scientific">Victivallis lenta</name>
    <dbReference type="NCBI Taxonomy" id="2606640"/>
    <lineage>
        <taxon>Bacteria</taxon>
        <taxon>Pseudomonadati</taxon>
        <taxon>Lentisphaerota</taxon>
        <taxon>Lentisphaeria</taxon>
        <taxon>Victivallales</taxon>
        <taxon>Victivallaceae</taxon>
        <taxon>Victivallis</taxon>
    </lineage>
</organism>
<evidence type="ECO:0000313" key="1">
    <source>
        <dbReference type="EMBL" id="MST95970.1"/>
    </source>
</evidence>
<name>A0A844FXI6_9BACT</name>
<dbReference type="EMBL" id="VUNS01000002">
    <property type="protein sequence ID" value="MST95970.1"/>
    <property type="molecule type" value="Genomic_DNA"/>
</dbReference>
<dbReference type="AlphaFoldDB" id="A0A844FXI6"/>
<evidence type="ECO:0000313" key="2">
    <source>
        <dbReference type="Proteomes" id="UP000435649"/>
    </source>
</evidence>
<keyword evidence="2" id="KW-1185">Reference proteome</keyword>